<dbReference type="SMART" id="SM00046">
    <property type="entry name" value="DAGKc"/>
    <property type="match status" value="1"/>
</dbReference>
<reference evidence="2 3" key="1">
    <citation type="submission" date="2018-03" db="EMBL/GenBank/DDBJ databases">
        <title>Draft Genome Sequences of the Obligatory Marine Myxobacteria Enhygromyxa salina SWB005.</title>
        <authorList>
            <person name="Poehlein A."/>
            <person name="Moghaddam J.A."/>
            <person name="Harms H."/>
            <person name="Alanjari M."/>
            <person name="Koenig G.M."/>
            <person name="Daniel R."/>
            <person name="Schaeberle T.F."/>
        </authorList>
    </citation>
    <scope>NUCLEOTIDE SEQUENCE [LARGE SCALE GENOMIC DNA]</scope>
    <source>
        <strain evidence="2 3">SWB005</strain>
    </source>
</reference>
<keyword evidence="2" id="KW-0808">Transferase</keyword>
<proteinExistence type="predicted"/>
<dbReference type="PANTHER" id="PTHR12358">
    <property type="entry name" value="SPHINGOSINE KINASE"/>
    <property type="match status" value="1"/>
</dbReference>
<evidence type="ECO:0000313" key="3">
    <source>
        <dbReference type="Proteomes" id="UP000237968"/>
    </source>
</evidence>
<dbReference type="InterPro" id="IPR050187">
    <property type="entry name" value="Lipid_Phosphate_FormReg"/>
</dbReference>
<dbReference type="AlphaFoldDB" id="A0A2S9XXV1"/>
<organism evidence="2 3">
    <name type="scientific">Enhygromyxa salina</name>
    <dbReference type="NCBI Taxonomy" id="215803"/>
    <lineage>
        <taxon>Bacteria</taxon>
        <taxon>Pseudomonadati</taxon>
        <taxon>Myxococcota</taxon>
        <taxon>Polyangia</taxon>
        <taxon>Nannocystales</taxon>
        <taxon>Nannocystaceae</taxon>
        <taxon>Enhygromyxa</taxon>
    </lineage>
</organism>
<evidence type="ECO:0000313" key="2">
    <source>
        <dbReference type="EMBL" id="PRP97686.1"/>
    </source>
</evidence>
<keyword evidence="2" id="KW-0418">Kinase</keyword>
<dbReference type="Proteomes" id="UP000237968">
    <property type="component" value="Unassembled WGS sequence"/>
</dbReference>
<dbReference type="GO" id="GO:0016301">
    <property type="term" value="F:kinase activity"/>
    <property type="evidence" value="ECO:0007669"/>
    <property type="project" value="UniProtKB-KW"/>
</dbReference>
<sequence length="363" mass="39713">MPCYPRPSGILPVTMSARTSILVANPTAQTGKAERAIDRALEGLAAAGLDPEFFSTLPEGKTVAALADRIEREDVARVIYFGGDGTFAESAKGIILARERAGIDVPLGMLPMGTANDQGRSFGISAGARALEQNIKTIADGGEQWMDVGRIEAVDEDGETLRSDLWFDNCGFGLSARILAQRNRDRERVAKVPVVKQFYRDKLVYAGAAVSQMVKSVVGGPTGSLFSCEVTVDGEVCEWVGLTDLVVNGTILYGGEWIFVEDSRADDGKFEVLPFRSHADWVMSALARHKKNPVTNDDLEVVGLSGREFRRGRSIEIRLFRANSGPEIPAQIDGEEFVAAHHYKVENLFHHLRIIVPEDTHWI</sequence>
<dbReference type="PROSITE" id="PS50146">
    <property type="entry name" value="DAGK"/>
    <property type="match status" value="1"/>
</dbReference>
<dbReference type="InterPro" id="IPR016064">
    <property type="entry name" value="NAD/diacylglycerol_kinase_sf"/>
</dbReference>
<dbReference type="Gene3D" id="2.60.200.40">
    <property type="match status" value="1"/>
</dbReference>
<comment type="caution">
    <text evidence="2">The sequence shown here is derived from an EMBL/GenBank/DDBJ whole genome shotgun (WGS) entry which is preliminary data.</text>
</comment>
<dbReference type="Gene3D" id="3.40.50.10330">
    <property type="entry name" value="Probable inorganic polyphosphate/atp-NAD kinase, domain 1"/>
    <property type="match status" value="1"/>
</dbReference>
<dbReference type="EMBL" id="PVNK01000149">
    <property type="protein sequence ID" value="PRP97686.1"/>
    <property type="molecule type" value="Genomic_DNA"/>
</dbReference>
<protein>
    <submittedName>
        <fullName evidence="2">Putative lipid kinase</fullName>
    </submittedName>
</protein>
<dbReference type="PANTHER" id="PTHR12358:SF54">
    <property type="entry name" value="SPHINGOSINE KINASE RELATED PROTEIN"/>
    <property type="match status" value="1"/>
</dbReference>
<dbReference type="SUPFAM" id="SSF111331">
    <property type="entry name" value="NAD kinase/diacylglycerol kinase-like"/>
    <property type="match status" value="1"/>
</dbReference>
<dbReference type="InterPro" id="IPR017438">
    <property type="entry name" value="ATP-NAD_kinase_N"/>
</dbReference>
<accession>A0A2S9XXV1</accession>
<dbReference type="InterPro" id="IPR001206">
    <property type="entry name" value="Diacylglycerol_kinase_cat_dom"/>
</dbReference>
<dbReference type="Pfam" id="PF00781">
    <property type="entry name" value="DAGK_cat"/>
    <property type="match status" value="1"/>
</dbReference>
<name>A0A2S9XXV1_9BACT</name>
<gene>
    <name evidence="2" type="ORF">ENSA5_31930</name>
</gene>
<evidence type="ECO:0000259" key="1">
    <source>
        <dbReference type="PROSITE" id="PS50146"/>
    </source>
</evidence>
<feature type="domain" description="DAGKc" evidence="1">
    <location>
        <begin position="15"/>
        <end position="156"/>
    </location>
</feature>
<keyword evidence="3" id="KW-1185">Reference proteome</keyword>